<dbReference type="STRING" id="306541.SAMN05421668_12321"/>
<protein>
    <submittedName>
        <fullName evidence="5">GntR family transcriptional regulator</fullName>
    </submittedName>
    <submittedName>
        <fullName evidence="6">Regulatory protein, gntR family</fullName>
    </submittedName>
</protein>
<dbReference type="InterPro" id="IPR050679">
    <property type="entry name" value="Bact_HTH_transcr_reg"/>
</dbReference>
<evidence type="ECO:0000256" key="1">
    <source>
        <dbReference type="ARBA" id="ARBA00023015"/>
    </source>
</evidence>
<dbReference type="InterPro" id="IPR036390">
    <property type="entry name" value="WH_DNA-bd_sf"/>
</dbReference>
<dbReference type="Gene3D" id="1.10.10.10">
    <property type="entry name" value="Winged helix-like DNA-binding domain superfamily/Winged helix DNA-binding domain"/>
    <property type="match status" value="1"/>
</dbReference>
<dbReference type="PANTHER" id="PTHR44846">
    <property type="entry name" value="MANNOSYL-D-GLYCERATE TRANSPORT/METABOLISM SYSTEM REPRESSOR MNGR-RELATED"/>
    <property type="match status" value="1"/>
</dbReference>
<evidence type="ECO:0000313" key="7">
    <source>
        <dbReference type="Proteomes" id="UP000199139"/>
    </source>
</evidence>
<dbReference type="SUPFAM" id="SSF46785">
    <property type="entry name" value="Winged helix' DNA-binding domain"/>
    <property type="match status" value="1"/>
</dbReference>
<sequence>MSILTKTNVNTKAYQNVLEKIKDYIQIDQLKPGDKLSSEREMAEELNLSRSTIREGLRAIELLGLIETRRGEGTFLRPYQSYQTLSLLAGFIFQDRETKDNVDDTLVMIEDVIIELGRTRGEDYIQSKWSGHGYGYWKKRGYKATFEVILSVIDNQLLEKIWYLLYAFYLSIEDKQHIRTVKDLFQSFHVQTTIET</sequence>
<proteinExistence type="predicted"/>
<organism evidence="6 7">
    <name type="scientific">Halolactibacillus miurensis</name>
    <dbReference type="NCBI Taxonomy" id="306541"/>
    <lineage>
        <taxon>Bacteria</taxon>
        <taxon>Bacillati</taxon>
        <taxon>Bacillota</taxon>
        <taxon>Bacilli</taxon>
        <taxon>Bacillales</taxon>
        <taxon>Bacillaceae</taxon>
        <taxon>Halolactibacillus</taxon>
    </lineage>
</organism>
<dbReference type="InterPro" id="IPR000524">
    <property type="entry name" value="Tscrpt_reg_HTH_GntR"/>
</dbReference>
<feature type="domain" description="HTH gntR-type" evidence="4">
    <location>
        <begin position="11"/>
        <end position="79"/>
    </location>
</feature>
<evidence type="ECO:0000313" key="6">
    <source>
        <dbReference type="EMBL" id="SFS97850.1"/>
    </source>
</evidence>
<evidence type="ECO:0000313" key="5">
    <source>
        <dbReference type="EMBL" id="GEM05032.1"/>
    </source>
</evidence>
<keyword evidence="2" id="KW-0238">DNA-binding</keyword>
<evidence type="ECO:0000259" key="4">
    <source>
        <dbReference type="PROSITE" id="PS50949"/>
    </source>
</evidence>
<dbReference type="EMBL" id="FPAI01000023">
    <property type="protein sequence ID" value="SFS97850.1"/>
    <property type="molecule type" value="Genomic_DNA"/>
</dbReference>
<dbReference type="CDD" id="cd07377">
    <property type="entry name" value="WHTH_GntR"/>
    <property type="match status" value="1"/>
</dbReference>
<dbReference type="EMBL" id="BJWJ01000022">
    <property type="protein sequence ID" value="GEM05032.1"/>
    <property type="molecule type" value="Genomic_DNA"/>
</dbReference>
<dbReference type="InterPro" id="IPR036388">
    <property type="entry name" value="WH-like_DNA-bd_sf"/>
</dbReference>
<dbReference type="Proteomes" id="UP000199139">
    <property type="component" value="Unassembled WGS sequence"/>
</dbReference>
<dbReference type="Proteomes" id="UP000321773">
    <property type="component" value="Unassembled WGS sequence"/>
</dbReference>
<evidence type="ECO:0000313" key="8">
    <source>
        <dbReference type="Proteomes" id="UP000321773"/>
    </source>
</evidence>
<dbReference type="GO" id="GO:0045892">
    <property type="term" value="P:negative regulation of DNA-templated transcription"/>
    <property type="evidence" value="ECO:0007669"/>
    <property type="project" value="TreeGrafter"/>
</dbReference>
<keyword evidence="1" id="KW-0805">Transcription regulation</keyword>
<evidence type="ECO:0000256" key="2">
    <source>
        <dbReference type="ARBA" id="ARBA00023125"/>
    </source>
</evidence>
<reference evidence="6 7" key="1">
    <citation type="submission" date="2016-10" db="EMBL/GenBank/DDBJ databases">
        <authorList>
            <person name="de Groot N.N."/>
        </authorList>
    </citation>
    <scope>NUCLEOTIDE SEQUENCE [LARGE SCALE GENOMIC DNA]</scope>
    <source>
        <strain evidence="6 7">DSM 17074</strain>
    </source>
</reference>
<gene>
    <name evidence="5" type="ORF">HMI01_20200</name>
    <name evidence="6" type="ORF">SAMN05421668_12321</name>
</gene>
<keyword evidence="8" id="KW-1185">Reference proteome</keyword>
<accession>A0A1I6U8T2</accession>
<dbReference type="Pfam" id="PF00392">
    <property type="entry name" value="GntR"/>
    <property type="match status" value="1"/>
</dbReference>
<dbReference type="PROSITE" id="PS50949">
    <property type="entry name" value="HTH_GNTR"/>
    <property type="match status" value="1"/>
</dbReference>
<keyword evidence="3" id="KW-0804">Transcription</keyword>
<dbReference type="PANTHER" id="PTHR44846:SF17">
    <property type="entry name" value="GNTR-FAMILY TRANSCRIPTIONAL REGULATOR"/>
    <property type="match status" value="1"/>
</dbReference>
<dbReference type="PRINTS" id="PR00035">
    <property type="entry name" value="HTHGNTR"/>
</dbReference>
<reference evidence="5 8" key="2">
    <citation type="submission" date="2019-07" db="EMBL/GenBank/DDBJ databases">
        <title>Whole genome shotgun sequence of Halolactibacillus miurensis NBRC 100873.</title>
        <authorList>
            <person name="Hosoyama A."/>
            <person name="Uohara A."/>
            <person name="Ohji S."/>
            <person name="Ichikawa N."/>
        </authorList>
    </citation>
    <scope>NUCLEOTIDE SEQUENCE [LARGE SCALE GENOMIC DNA]</scope>
    <source>
        <strain evidence="5 8">NBRC 100873</strain>
    </source>
</reference>
<dbReference type="GO" id="GO:0003677">
    <property type="term" value="F:DNA binding"/>
    <property type="evidence" value="ECO:0007669"/>
    <property type="project" value="UniProtKB-KW"/>
</dbReference>
<name>A0A1I6U8T2_9BACI</name>
<dbReference type="SMART" id="SM00345">
    <property type="entry name" value="HTH_GNTR"/>
    <property type="match status" value="1"/>
</dbReference>
<evidence type="ECO:0000256" key="3">
    <source>
        <dbReference type="ARBA" id="ARBA00023163"/>
    </source>
</evidence>
<dbReference type="GO" id="GO:0003700">
    <property type="term" value="F:DNA-binding transcription factor activity"/>
    <property type="evidence" value="ECO:0007669"/>
    <property type="project" value="InterPro"/>
</dbReference>
<dbReference type="AlphaFoldDB" id="A0A1I6U8T2"/>